<organism evidence="3">
    <name type="scientific">Lysobacter firmicutimachus</name>
    <dbReference type="NCBI Taxonomy" id="1792846"/>
    <lineage>
        <taxon>Bacteria</taxon>
        <taxon>Pseudomonadati</taxon>
        <taxon>Pseudomonadota</taxon>
        <taxon>Gammaproteobacteria</taxon>
        <taxon>Lysobacterales</taxon>
        <taxon>Lysobacteraceae</taxon>
        <taxon>Lysobacter</taxon>
    </lineage>
</organism>
<dbReference type="GO" id="GO:0046872">
    <property type="term" value="F:metal ion binding"/>
    <property type="evidence" value="ECO:0007669"/>
    <property type="project" value="UniProtKB-KW"/>
</dbReference>
<dbReference type="Pfam" id="PF00403">
    <property type="entry name" value="HMA"/>
    <property type="match status" value="1"/>
</dbReference>
<protein>
    <submittedName>
        <fullName evidence="3">Cation transporter</fullName>
    </submittedName>
</protein>
<name>A0AAU8MSC1_9GAMM</name>
<dbReference type="PROSITE" id="PS50846">
    <property type="entry name" value="HMA_2"/>
    <property type="match status" value="1"/>
</dbReference>
<dbReference type="InterPro" id="IPR036163">
    <property type="entry name" value="HMA_dom_sf"/>
</dbReference>
<gene>
    <name evidence="3" type="ORF">ABU614_19730</name>
</gene>
<dbReference type="CDD" id="cd00371">
    <property type="entry name" value="HMA"/>
    <property type="match status" value="1"/>
</dbReference>
<evidence type="ECO:0000259" key="2">
    <source>
        <dbReference type="PROSITE" id="PS50846"/>
    </source>
</evidence>
<dbReference type="PROSITE" id="PS01047">
    <property type="entry name" value="HMA_1"/>
    <property type="match status" value="1"/>
</dbReference>
<sequence length="89" mass="8703">MKLIVEGMSCGHCIVAIASAIRLLDAAAEVEVDLAAATVSIANTDLSPAAAGDALGDAGYDVVAVVDAAIGNPSEKPQSANACCGGCRT</sequence>
<feature type="domain" description="HMA" evidence="2">
    <location>
        <begin position="1"/>
        <end position="63"/>
    </location>
</feature>
<evidence type="ECO:0000313" key="3">
    <source>
        <dbReference type="EMBL" id="XCO74581.1"/>
    </source>
</evidence>
<proteinExistence type="predicted"/>
<dbReference type="AlphaFoldDB" id="A0AAU8MSC1"/>
<dbReference type="SUPFAM" id="SSF55008">
    <property type="entry name" value="HMA, heavy metal-associated domain"/>
    <property type="match status" value="1"/>
</dbReference>
<reference evidence="3" key="1">
    <citation type="submission" date="2024-06" db="EMBL/GenBank/DDBJ databases">
        <authorList>
            <person name="Li S."/>
        </authorList>
    </citation>
    <scope>NUCLEOTIDE SEQUENCE</scope>
    <source>
        <strain evidence="3">SR10</strain>
    </source>
</reference>
<dbReference type="RefSeq" id="WP_363797418.1">
    <property type="nucleotide sequence ID" value="NZ_CP159925.1"/>
</dbReference>
<dbReference type="InterPro" id="IPR006121">
    <property type="entry name" value="HMA_dom"/>
</dbReference>
<evidence type="ECO:0000256" key="1">
    <source>
        <dbReference type="ARBA" id="ARBA00022723"/>
    </source>
</evidence>
<accession>A0AAU8MSC1</accession>
<dbReference type="Gene3D" id="3.30.70.100">
    <property type="match status" value="1"/>
</dbReference>
<dbReference type="EMBL" id="CP159925">
    <property type="protein sequence ID" value="XCO74581.1"/>
    <property type="molecule type" value="Genomic_DNA"/>
</dbReference>
<dbReference type="InterPro" id="IPR017969">
    <property type="entry name" value="Heavy-metal-associated_CS"/>
</dbReference>
<keyword evidence="1" id="KW-0479">Metal-binding</keyword>